<keyword evidence="7 10" id="KW-0408">Iron</keyword>
<keyword evidence="3 10" id="KW-0808">Transferase</keyword>
<keyword evidence="5 10" id="KW-0479">Metal-binding</keyword>
<dbReference type="Gene3D" id="3.90.1150.10">
    <property type="entry name" value="Aspartate Aminotransferase, domain 1"/>
    <property type="match status" value="1"/>
</dbReference>
<feature type="domain" description="Aminotransferase class V" evidence="12">
    <location>
        <begin position="5"/>
        <end position="366"/>
    </location>
</feature>
<dbReference type="NCBIfam" id="NF010611">
    <property type="entry name" value="PRK14012.1"/>
    <property type="match status" value="1"/>
</dbReference>
<proteinExistence type="inferred from homology"/>
<dbReference type="PIRSF" id="PIRSF005572">
    <property type="entry name" value="NifS"/>
    <property type="match status" value="1"/>
</dbReference>
<comment type="subcellular location">
    <subcellularLocation>
        <location evidence="10">Cytoplasm</location>
    </subcellularLocation>
</comment>
<dbReference type="InterPro" id="IPR020578">
    <property type="entry name" value="Aminotrans_V_PyrdxlP_BS"/>
</dbReference>
<dbReference type="NCBIfam" id="TIGR02006">
    <property type="entry name" value="IscS"/>
    <property type="match status" value="1"/>
</dbReference>
<evidence type="ECO:0000256" key="9">
    <source>
        <dbReference type="ARBA" id="ARBA00050776"/>
    </source>
</evidence>
<organism evidence="13 14">
    <name type="scientific">Uliginosibacterium silvisoli</name>
    <dbReference type="NCBI Taxonomy" id="3114758"/>
    <lineage>
        <taxon>Bacteria</taxon>
        <taxon>Pseudomonadati</taxon>
        <taxon>Pseudomonadota</taxon>
        <taxon>Betaproteobacteria</taxon>
        <taxon>Rhodocyclales</taxon>
        <taxon>Zoogloeaceae</taxon>
        <taxon>Uliginosibacterium</taxon>
    </lineage>
</organism>
<dbReference type="PANTHER" id="PTHR11601">
    <property type="entry name" value="CYSTEINE DESULFURYLASE FAMILY MEMBER"/>
    <property type="match status" value="1"/>
</dbReference>
<dbReference type="PROSITE" id="PS00595">
    <property type="entry name" value="AA_TRANSFER_CLASS_5"/>
    <property type="match status" value="1"/>
</dbReference>
<dbReference type="Pfam" id="PF00266">
    <property type="entry name" value="Aminotran_5"/>
    <property type="match status" value="1"/>
</dbReference>
<dbReference type="HAMAP" id="MF_00331">
    <property type="entry name" value="Cys_desulf_IscS"/>
    <property type="match status" value="1"/>
</dbReference>
<keyword evidence="8 10" id="KW-0411">Iron-sulfur</keyword>
<comment type="pathway">
    <text evidence="10">Cofactor biosynthesis; iron-sulfur cluster biosynthesis.</text>
</comment>
<evidence type="ECO:0000256" key="5">
    <source>
        <dbReference type="ARBA" id="ARBA00022723"/>
    </source>
</evidence>
<evidence type="ECO:0000256" key="11">
    <source>
        <dbReference type="RuleBase" id="RU004504"/>
    </source>
</evidence>
<dbReference type="InterPro" id="IPR000192">
    <property type="entry name" value="Aminotrans_V_dom"/>
</dbReference>
<dbReference type="PANTHER" id="PTHR11601:SF34">
    <property type="entry name" value="CYSTEINE DESULFURASE"/>
    <property type="match status" value="1"/>
</dbReference>
<protein>
    <recommendedName>
        <fullName evidence="10">Cysteine desulfurase IscS</fullName>
        <ecNumber evidence="10">2.8.1.7</ecNumber>
    </recommendedName>
</protein>
<feature type="active site" description="Cysteine persulfide intermediate" evidence="10">
    <location>
        <position position="326"/>
    </location>
</feature>
<sequence>MKYPIYLDYSATTPVDPRVAEQMIPWLTEHFGNPASRSHAYGWESEEAVEKARENVAALVGADAKEIVWTSGATESNNLAIKGAANFYSGKGKHLITLKTEHKAVLDTMRELERQGFEVTYLDVKEDGLIDLGVFKATLRPDTILVSVMFVNNEIGVIQPIAEIGEICREKGIIFHVDAAQATGKVEVDLSKLKVDLMSFSAHKTYGPKGIGALYVRRKPRVRLEAQMHGGGHERGMRSGTLATHQIVGMGEAFRIAKEEMVSENERIRALRDRLLKGLSTIEETFVNGDLSKRVPHNLNMSFAYVEGESLIMAIKDVAVSSGSACTSASLEPSYVLRALGREDELAHSSIRFTIGRFTTEEDVDYTINLLREKVGKLRELSPLWDMFKDGIDLNTVQWAAH</sequence>
<keyword evidence="4 10" id="KW-0001">2Fe-2S</keyword>
<feature type="binding site" evidence="10">
    <location>
        <position position="153"/>
    </location>
    <ligand>
        <name>pyridoxal 5'-phosphate</name>
        <dbReference type="ChEBI" id="CHEBI:597326"/>
    </ligand>
</feature>
<dbReference type="InterPro" id="IPR010240">
    <property type="entry name" value="Cys_deSase_IscS"/>
</dbReference>
<evidence type="ECO:0000256" key="3">
    <source>
        <dbReference type="ARBA" id="ARBA00022679"/>
    </source>
</evidence>
<name>A0ABU6K9P4_9RHOO</name>
<dbReference type="GO" id="GO:0031071">
    <property type="term" value="F:cysteine desulfurase activity"/>
    <property type="evidence" value="ECO:0007669"/>
    <property type="project" value="UniProtKB-EC"/>
</dbReference>
<dbReference type="InterPro" id="IPR016454">
    <property type="entry name" value="Cysteine_dSase"/>
</dbReference>
<comment type="caution">
    <text evidence="13">The sequence shown here is derived from an EMBL/GenBank/DDBJ whole genome shotgun (WGS) entry which is preliminary data.</text>
</comment>
<dbReference type="InterPro" id="IPR015421">
    <property type="entry name" value="PyrdxlP-dep_Trfase_major"/>
</dbReference>
<gene>
    <name evidence="10" type="primary">iscS</name>
    <name evidence="13" type="ORF">VVD49_21695</name>
</gene>
<keyword evidence="14" id="KW-1185">Reference proteome</keyword>
<dbReference type="InterPro" id="IPR015424">
    <property type="entry name" value="PyrdxlP-dep_Trfase"/>
</dbReference>
<evidence type="ECO:0000256" key="2">
    <source>
        <dbReference type="ARBA" id="ARBA00006490"/>
    </source>
</evidence>
<dbReference type="SUPFAM" id="SSF53383">
    <property type="entry name" value="PLP-dependent transferases"/>
    <property type="match status" value="1"/>
</dbReference>
<evidence type="ECO:0000256" key="7">
    <source>
        <dbReference type="ARBA" id="ARBA00023004"/>
    </source>
</evidence>
<evidence type="ECO:0000256" key="8">
    <source>
        <dbReference type="ARBA" id="ARBA00023014"/>
    </source>
</evidence>
<comment type="similarity">
    <text evidence="2 10">Belongs to the class-V pyridoxal-phosphate-dependent aminotransferase family. NifS/IscS subfamily.</text>
</comment>
<evidence type="ECO:0000256" key="1">
    <source>
        <dbReference type="ARBA" id="ARBA00001933"/>
    </source>
</evidence>
<keyword evidence="10" id="KW-0963">Cytoplasm</keyword>
<accession>A0ABU6K9P4</accession>
<feature type="binding site" evidence="10">
    <location>
        <position position="181"/>
    </location>
    <ligand>
        <name>pyridoxal 5'-phosphate</name>
        <dbReference type="ChEBI" id="CHEBI:597326"/>
    </ligand>
</feature>
<evidence type="ECO:0000313" key="13">
    <source>
        <dbReference type="EMBL" id="MEC5388362.1"/>
    </source>
</evidence>
<feature type="binding site" evidence="10">
    <location>
        <begin position="73"/>
        <end position="74"/>
    </location>
    <ligand>
        <name>pyridoxal 5'-phosphate</name>
        <dbReference type="ChEBI" id="CHEBI:597326"/>
    </ligand>
</feature>
<comment type="function">
    <text evidence="10">Master enzyme that delivers sulfur to a number of partners involved in Fe-S cluster assembly, tRNA modification or cofactor biosynthesis. Catalyzes the removal of elemental sulfur atoms from cysteine to produce alanine. Functions as a sulfur delivery protein for Fe-S cluster synthesis onto IscU, an Fe-S scaffold assembly protein, as well as other S acceptor proteins.</text>
</comment>
<reference evidence="13 14" key="1">
    <citation type="submission" date="2024-01" db="EMBL/GenBank/DDBJ databases">
        <title>Uliginosibacterium soil sp. nov.</title>
        <authorList>
            <person name="Lv Y."/>
        </authorList>
    </citation>
    <scope>NUCLEOTIDE SEQUENCE [LARGE SCALE GENOMIC DNA]</scope>
    <source>
        <strain evidence="13 14">H3</strain>
    </source>
</reference>
<dbReference type="InterPro" id="IPR015422">
    <property type="entry name" value="PyrdxlP-dep_Trfase_small"/>
</dbReference>
<comment type="subunit">
    <text evidence="10">Homodimer. Forms a heterotetramer with IscU, interacts with other sulfur acceptors.</text>
</comment>
<dbReference type="Gene3D" id="3.40.640.10">
    <property type="entry name" value="Type I PLP-dependent aspartate aminotransferase-like (Major domain)"/>
    <property type="match status" value="1"/>
</dbReference>
<evidence type="ECO:0000313" key="14">
    <source>
        <dbReference type="Proteomes" id="UP001331561"/>
    </source>
</evidence>
<feature type="modified residue" description="N6-(pyridoxal phosphate)lysine" evidence="10">
    <location>
        <position position="204"/>
    </location>
</feature>
<evidence type="ECO:0000256" key="10">
    <source>
        <dbReference type="HAMAP-Rule" id="MF_00331"/>
    </source>
</evidence>
<dbReference type="RefSeq" id="WP_327601333.1">
    <property type="nucleotide sequence ID" value="NZ_JAYXHS010000005.1"/>
</dbReference>
<keyword evidence="6 10" id="KW-0663">Pyridoxal phosphate</keyword>
<feature type="binding site" evidence="10">
    <location>
        <position position="241"/>
    </location>
    <ligand>
        <name>pyridoxal 5'-phosphate</name>
        <dbReference type="ChEBI" id="CHEBI:597326"/>
    </ligand>
</feature>
<evidence type="ECO:0000256" key="6">
    <source>
        <dbReference type="ARBA" id="ARBA00022898"/>
    </source>
</evidence>
<dbReference type="EMBL" id="JAYXHS010000005">
    <property type="protein sequence ID" value="MEC5388362.1"/>
    <property type="molecule type" value="Genomic_DNA"/>
</dbReference>
<feature type="binding site" evidence="10">
    <location>
        <begin position="201"/>
        <end position="203"/>
    </location>
    <ligand>
        <name>pyridoxal 5'-phosphate</name>
        <dbReference type="ChEBI" id="CHEBI:597326"/>
    </ligand>
</feature>
<evidence type="ECO:0000256" key="4">
    <source>
        <dbReference type="ARBA" id="ARBA00022714"/>
    </source>
</evidence>
<comment type="cofactor">
    <cofactor evidence="1 10 11">
        <name>pyridoxal 5'-phosphate</name>
        <dbReference type="ChEBI" id="CHEBI:597326"/>
    </cofactor>
</comment>
<comment type="catalytic activity">
    <reaction evidence="9 10">
        <text>(sulfur carrier)-H + L-cysteine = (sulfur carrier)-SH + L-alanine</text>
        <dbReference type="Rhea" id="RHEA:43892"/>
        <dbReference type="Rhea" id="RHEA-COMP:14737"/>
        <dbReference type="Rhea" id="RHEA-COMP:14739"/>
        <dbReference type="ChEBI" id="CHEBI:29917"/>
        <dbReference type="ChEBI" id="CHEBI:35235"/>
        <dbReference type="ChEBI" id="CHEBI:57972"/>
        <dbReference type="ChEBI" id="CHEBI:64428"/>
        <dbReference type="EC" id="2.8.1.7"/>
    </reaction>
</comment>
<evidence type="ECO:0000259" key="12">
    <source>
        <dbReference type="Pfam" id="PF00266"/>
    </source>
</evidence>
<dbReference type="Proteomes" id="UP001331561">
    <property type="component" value="Unassembled WGS sequence"/>
</dbReference>
<dbReference type="EC" id="2.8.1.7" evidence="10"/>
<feature type="binding site" description="via persulfide group" evidence="10">
    <location>
        <position position="326"/>
    </location>
    <ligand>
        <name>[2Fe-2S] cluster</name>
        <dbReference type="ChEBI" id="CHEBI:190135"/>
        <note>ligand shared with IscU</note>
    </ligand>
</feature>